<dbReference type="GO" id="GO:0008483">
    <property type="term" value="F:transaminase activity"/>
    <property type="evidence" value="ECO:0007669"/>
    <property type="project" value="UniProtKB-KW"/>
</dbReference>
<comment type="cofactor">
    <cofactor evidence="1 3">
        <name>pyridoxal 5'-phosphate</name>
        <dbReference type="ChEBI" id="CHEBI:597326"/>
    </cofactor>
</comment>
<dbReference type="Gene3D" id="3.40.640.10">
    <property type="entry name" value="Type I PLP-dependent aspartate aminotransferase-like (Major domain)"/>
    <property type="match status" value="1"/>
</dbReference>
<dbReference type="EC" id="2.6.1.-" evidence="3"/>
<dbReference type="Gene3D" id="3.90.1150.10">
    <property type="entry name" value="Aspartate Aminotransferase, domain 1"/>
    <property type="match status" value="1"/>
</dbReference>
<name>A0A6N3D6I6_9FIRM</name>
<dbReference type="PROSITE" id="PS00105">
    <property type="entry name" value="AA_TRANSFER_CLASS_1"/>
    <property type="match status" value="1"/>
</dbReference>
<evidence type="ECO:0000256" key="2">
    <source>
        <dbReference type="ARBA" id="ARBA00022898"/>
    </source>
</evidence>
<dbReference type="GO" id="GO:0030170">
    <property type="term" value="F:pyridoxal phosphate binding"/>
    <property type="evidence" value="ECO:0007669"/>
    <property type="project" value="InterPro"/>
</dbReference>
<accession>A0A6N3D6I6</accession>
<reference evidence="5" key="1">
    <citation type="submission" date="2019-11" db="EMBL/GenBank/DDBJ databases">
        <authorList>
            <person name="Feng L."/>
        </authorList>
    </citation>
    <scope>NUCLEOTIDE SEQUENCE</scope>
    <source>
        <strain evidence="5">VrattiLFYP33</strain>
    </source>
</reference>
<evidence type="ECO:0000259" key="4">
    <source>
        <dbReference type="Pfam" id="PF00155"/>
    </source>
</evidence>
<comment type="similarity">
    <text evidence="3">Belongs to the class-I pyridoxal-phosphate-dependent aminotransferase family.</text>
</comment>
<dbReference type="RefSeq" id="WP_156705059.1">
    <property type="nucleotide sequence ID" value="NZ_CACRUX010000054.1"/>
</dbReference>
<dbReference type="InterPro" id="IPR015422">
    <property type="entry name" value="PyrdxlP-dep_Trfase_small"/>
</dbReference>
<dbReference type="PANTHER" id="PTHR42885:SF1">
    <property type="entry name" value="THREONINE-PHOSPHATE DECARBOXYLASE"/>
    <property type="match status" value="1"/>
</dbReference>
<proteinExistence type="inferred from homology"/>
<organism evidence="5">
    <name type="scientific">Veillonella ratti</name>
    <dbReference type="NCBI Taxonomy" id="103892"/>
    <lineage>
        <taxon>Bacteria</taxon>
        <taxon>Bacillati</taxon>
        <taxon>Bacillota</taxon>
        <taxon>Negativicutes</taxon>
        <taxon>Veillonellales</taxon>
        <taxon>Veillonellaceae</taxon>
        <taxon>Veillonella</taxon>
    </lineage>
</organism>
<dbReference type="CDD" id="cd00609">
    <property type="entry name" value="AAT_like"/>
    <property type="match status" value="1"/>
</dbReference>
<protein>
    <recommendedName>
        <fullName evidence="3">Aminotransferase</fullName>
        <ecNumber evidence="3">2.6.1.-</ecNumber>
    </recommendedName>
</protein>
<sequence>MKNTHGGNIYKVAAAHNVAPQDITDFSANINPLGMSPKGQSALTAHLNEIIHYPDPEYTELRRTVSQVMDVPDENILVGNGAAELLYALMTLPGIEEVLVPAPGFSEYALAAQAQGLSVLAYSMIPMAADGEVESVNESHHLFGSATPHQPITHFAVPYEDLKAHLKRCAEEQVRTIICLGNPNNPDGSLQTLTEVFEMAALAQASNSLLLIDESFIEFTNESHSLRPYLAEYPAIVILHSLTKFYAIPGLRLGLLLGDTNILKSIALHVPTWSVNHLAQQYGIEALQDEVYRQKTRAVVAREKEWLYGAINAFNFITALPPTVNFMLLHWQPQHPSLADFMEFLENKQLLIRSCEAYDGLGQGWFRIAVKDRNRNELLISYVKEFAHAHNLLSSPRPDGME</sequence>
<gene>
    <name evidence="5" type="primary">cobD</name>
    <name evidence="5" type="ORF">VRLFYP33_01494</name>
</gene>
<keyword evidence="3" id="KW-0808">Transferase</keyword>
<dbReference type="EMBL" id="CACRUX010000054">
    <property type="protein sequence ID" value="VYU22719.1"/>
    <property type="molecule type" value="Genomic_DNA"/>
</dbReference>
<dbReference type="InterPro" id="IPR015424">
    <property type="entry name" value="PyrdxlP-dep_Trfase"/>
</dbReference>
<keyword evidence="3" id="KW-0032">Aminotransferase</keyword>
<evidence type="ECO:0000256" key="3">
    <source>
        <dbReference type="RuleBase" id="RU000481"/>
    </source>
</evidence>
<feature type="domain" description="Aminotransferase class I/classII large" evidence="4">
    <location>
        <begin position="22"/>
        <end position="379"/>
    </location>
</feature>
<dbReference type="SUPFAM" id="SSF53383">
    <property type="entry name" value="PLP-dependent transferases"/>
    <property type="match status" value="1"/>
</dbReference>
<dbReference type="InterPro" id="IPR004838">
    <property type="entry name" value="NHTrfase_class1_PyrdxlP-BS"/>
</dbReference>
<evidence type="ECO:0000256" key="1">
    <source>
        <dbReference type="ARBA" id="ARBA00001933"/>
    </source>
</evidence>
<dbReference type="Pfam" id="PF00155">
    <property type="entry name" value="Aminotran_1_2"/>
    <property type="match status" value="1"/>
</dbReference>
<keyword evidence="5" id="KW-0456">Lyase</keyword>
<dbReference type="InterPro" id="IPR004839">
    <property type="entry name" value="Aminotransferase_I/II_large"/>
</dbReference>
<dbReference type="AlphaFoldDB" id="A0A6N3D6I6"/>
<dbReference type="GO" id="GO:0016829">
    <property type="term" value="F:lyase activity"/>
    <property type="evidence" value="ECO:0007669"/>
    <property type="project" value="UniProtKB-KW"/>
</dbReference>
<dbReference type="InterPro" id="IPR015421">
    <property type="entry name" value="PyrdxlP-dep_Trfase_major"/>
</dbReference>
<keyword evidence="2" id="KW-0663">Pyridoxal phosphate</keyword>
<evidence type="ECO:0000313" key="5">
    <source>
        <dbReference type="EMBL" id="VYU22719.1"/>
    </source>
</evidence>
<dbReference type="PANTHER" id="PTHR42885">
    <property type="entry name" value="HISTIDINOL-PHOSPHATE AMINOTRANSFERASE-RELATED"/>
    <property type="match status" value="1"/>
</dbReference>